<feature type="transmembrane region" description="Helical" evidence="1">
    <location>
        <begin position="165"/>
        <end position="181"/>
    </location>
</feature>
<keyword evidence="1" id="KW-1133">Transmembrane helix</keyword>
<feature type="transmembrane region" description="Helical" evidence="1">
    <location>
        <begin position="27"/>
        <end position="49"/>
    </location>
</feature>
<dbReference type="RefSeq" id="WP_121083541.1">
    <property type="nucleotide sequence ID" value="NZ_RBZU01000001.1"/>
</dbReference>
<name>A0A494YBA8_9BURK</name>
<evidence type="ECO:0000313" key="2">
    <source>
        <dbReference type="EMBL" id="RKP59040.1"/>
    </source>
</evidence>
<evidence type="ECO:0008006" key="4">
    <source>
        <dbReference type="Google" id="ProtNLM"/>
    </source>
</evidence>
<evidence type="ECO:0000313" key="3">
    <source>
        <dbReference type="Proteomes" id="UP000270342"/>
    </source>
</evidence>
<gene>
    <name evidence="2" type="ORF">D7S86_03770</name>
</gene>
<reference evidence="2 3" key="1">
    <citation type="submission" date="2018-10" db="EMBL/GenBank/DDBJ databases">
        <title>Robbsia sp. DHC34, isolated from soil.</title>
        <authorList>
            <person name="Gao Z.-H."/>
            <person name="Qiu L.-H."/>
        </authorList>
    </citation>
    <scope>NUCLEOTIDE SEQUENCE [LARGE SCALE GENOMIC DNA]</scope>
    <source>
        <strain evidence="2 3">DHC34</strain>
    </source>
</reference>
<keyword evidence="1" id="KW-0812">Transmembrane</keyword>
<dbReference type="EMBL" id="RBZU01000001">
    <property type="protein sequence ID" value="RKP59040.1"/>
    <property type="molecule type" value="Genomic_DNA"/>
</dbReference>
<proteinExistence type="predicted"/>
<feature type="transmembrane region" description="Helical" evidence="1">
    <location>
        <begin position="188"/>
        <end position="206"/>
    </location>
</feature>
<feature type="transmembrane region" description="Helical" evidence="1">
    <location>
        <begin position="104"/>
        <end position="127"/>
    </location>
</feature>
<organism evidence="2 3">
    <name type="scientific">Pararobbsia silviterrae</name>
    <dbReference type="NCBI Taxonomy" id="1792498"/>
    <lineage>
        <taxon>Bacteria</taxon>
        <taxon>Pseudomonadati</taxon>
        <taxon>Pseudomonadota</taxon>
        <taxon>Betaproteobacteria</taxon>
        <taxon>Burkholderiales</taxon>
        <taxon>Burkholderiaceae</taxon>
        <taxon>Pararobbsia</taxon>
    </lineage>
</organism>
<protein>
    <recommendedName>
        <fullName evidence="4">DUF2029 domain-containing protein</fullName>
    </recommendedName>
</protein>
<feature type="transmembrane region" description="Helical" evidence="1">
    <location>
        <begin position="139"/>
        <end position="159"/>
    </location>
</feature>
<feature type="transmembrane region" description="Helical" evidence="1">
    <location>
        <begin position="389"/>
        <end position="409"/>
    </location>
</feature>
<feature type="transmembrane region" description="Helical" evidence="1">
    <location>
        <begin position="421"/>
        <end position="441"/>
    </location>
</feature>
<accession>A0A494YBA8</accession>
<feature type="transmembrane region" description="Helical" evidence="1">
    <location>
        <begin position="319"/>
        <end position="338"/>
    </location>
</feature>
<dbReference type="OrthoDB" id="1814621at2"/>
<evidence type="ECO:0000256" key="1">
    <source>
        <dbReference type="SAM" id="Phobius"/>
    </source>
</evidence>
<dbReference type="Proteomes" id="UP000270342">
    <property type="component" value="Unassembled WGS sequence"/>
</dbReference>
<feature type="transmembrane region" description="Helical" evidence="1">
    <location>
        <begin position="212"/>
        <end position="229"/>
    </location>
</feature>
<keyword evidence="3" id="KW-1185">Reference proteome</keyword>
<dbReference type="AlphaFoldDB" id="A0A494YBA8"/>
<sequence>MQMTDDPAVVPQSPHVWRRAWNLNAPFAPILAAVLMPVLFGLYSVWLGADTNWDLTNYHIYNPYAFLHGGRLSIDLAPAGVQTYFNPLIDVPAYWMFTHWPSRVVGFVLGAAHGLIFVFLLGIARQVAREVPDADRYRVPLLLALACALTPAVVTGIGNSMGDDTSALFTIGGLFVLIRHWDALRERGLRAVLAAVCGGLIVGMGVGLKPTTGIYAVSACVALLVYRARFVVRLRIAFLFGVGVASGFAVTAGYWMFELWHRFGNPVFPQFSSVFPHPWLLPINTADPTFIPHGFLRILFFPFIFTLRATIVAENPVHQLIWPIAYVLFWIWAARAIALKWSRRAHDAAQAQTRDSMRDPMRRPFDARAQFVLVYVALGYVLWLRGFGIYRYTVAIEALLPIAVFVLLNRLWPYPVARRRAAWIIGAAAILPLLVGVRSWGHEAWADPIYDADVPVIDQPERATVVIKMPAGAFAWLVPFFPEQVAFAQIESRQFPASPAFAARLHEMAVARGGDLYAVVDGVVAWRGPVVARMSATAERFGLTRSVLGCKAIRWYLSHYLIHAELEPVSDGVHQCRIAAASDDALGHDAVDRALAEQAAVAFARNGFVLDVASCRPYRARIGTGRMEYQWCRLSAR</sequence>
<feature type="transmembrane region" description="Helical" evidence="1">
    <location>
        <begin position="236"/>
        <end position="257"/>
    </location>
</feature>
<keyword evidence="1" id="KW-0472">Membrane</keyword>
<feature type="transmembrane region" description="Helical" evidence="1">
    <location>
        <begin position="365"/>
        <end position="383"/>
    </location>
</feature>
<comment type="caution">
    <text evidence="2">The sequence shown here is derived from an EMBL/GenBank/DDBJ whole genome shotgun (WGS) entry which is preliminary data.</text>
</comment>